<dbReference type="AlphaFoldDB" id="A0A9N7RBN7"/>
<dbReference type="PANTHER" id="PTHR21562:SF65">
    <property type="entry name" value="PECTIN ACETYLESTERASE"/>
    <property type="match status" value="1"/>
</dbReference>
<comment type="caution">
    <text evidence="7">The sequence shown here is derived from an EMBL/GenBank/DDBJ whole genome shotgun (WGS) entry which is preliminary data.</text>
</comment>
<feature type="non-terminal residue" evidence="7">
    <location>
        <position position="367"/>
    </location>
</feature>
<comment type="function">
    <text evidence="1 6">Hydrolyzes acetyl esters in homogalacturonan regions of pectin. In type I primary cell wall, galacturonic acid residues of pectin can be acetylated at the O-2 and O-3 positions. Decreasing the degree of acetylation of pectin gels in vitro alters their physical properties.</text>
</comment>
<evidence type="ECO:0000256" key="5">
    <source>
        <dbReference type="ARBA" id="ARBA00023316"/>
    </source>
</evidence>
<dbReference type="GO" id="GO:0071555">
    <property type="term" value="P:cell wall organization"/>
    <property type="evidence" value="ECO:0007669"/>
    <property type="project" value="UniProtKB-KW"/>
</dbReference>
<organism evidence="7 8">
    <name type="scientific">Striga hermonthica</name>
    <name type="common">Purple witchweed</name>
    <name type="synonym">Buchnera hermonthica</name>
    <dbReference type="NCBI Taxonomy" id="68872"/>
    <lineage>
        <taxon>Eukaryota</taxon>
        <taxon>Viridiplantae</taxon>
        <taxon>Streptophyta</taxon>
        <taxon>Embryophyta</taxon>
        <taxon>Tracheophyta</taxon>
        <taxon>Spermatophyta</taxon>
        <taxon>Magnoliopsida</taxon>
        <taxon>eudicotyledons</taxon>
        <taxon>Gunneridae</taxon>
        <taxon>Pentapetalae</taxon>
        <taxon>asterids</taxon>
        <taxon>lamiids</taxon>
        <taxon>Lamiales</taxon>
        <taxon>Orobanchaceae</taxon>
        <taxon>Buchnereae</taxon>
        <taxon>Striga</taxon>
    </lineage>
</organism>
<dbReference type="Pfam" id="PF03283">
    <property type="entry name" value="PAE"/>
    <property type="match status" value="1"/>
</dbReference>
<comment type="similarity">
    <text evidence="3 6">Belongs to the pectinacetylesterase family.</text>
</comment>
<protein>
    <recommendedName>
        <fullName evidence="6">Pectin acetylesterase</fullName>
        <ecNumber evidence="6">3.1.1.-</ecNumber>
    </recommendedName>
</protein>
<keyword evidence="4 6" id="KW-0134">Cell wall</keyword>
<dbReference type="GO" id="GO:0009505">
    <property type="term" value="C:plant-type cell wall"/>
    <property type="evidence" value="ECO:0007669"/>
    <property type="project" value="TreeGrafter"/>
</dbReference>
<dbReference type="PANTHER" id="PTHR21562">
    <property type="entry name" value="NOTUM-RELATED"/>
    <property type="match status" value="1"/>
</dbReference>
<evidence type="ECO:0000256" key="6">
    <source>
        <dbReference type="RuleBase" id="RU363114"/>
    </source>
</evidence>
<keyword evidence="6" id="KW-0964">Secreted</keyword>
<reference evidence="7" key="1">
    <citation type="submission" date="2019-12" db="EMBL/GenBank/DDBJ databases">
        <authorList>
            <person name="Scholes J."/>
        </authorList>
    </citation>
    <scope>NUCLEOTIDE SEQUENCE</scope>
</reference>
<accession>A0A9N7RBN7</accession>
<keyword evidence="5 6" id="KW-0961">Cell wall biogenesis/degradation</keyword>
<evidence type="ECO:0000256" key="1">
    <source>
        <dbReference type="ARBA" id="ARBA00003534"/>
    </source>
</evidence>
<proteinExistence type="inferred from homology"/>
<dbReference type="InterPro" id="IPR004963">
    <property type="entry name" value="PAE/NOTUM"/>
</dbReference>
<name>A0A9N7RBN7_STRHE</name>
<evidence type="ECO:0000256" key="4">
    <source>
        <dbReference type="ARBA" id="ARBA00022512"/>
    </source>
</evidence>
<dbReference type="OrthoDB" id="2015280at2759"/>
<keyword evidence="8" id="KW-1185">Reference proteome</keyword>
<evidence type="ECO:0000313" key="8">
    <source>
        <dbReference type="Proteomes" id="UP001153555"/>
    </source>
</evidence>
<keyword evidence="6" id="KW-0378">Hydrolase</keyword>
<evidence type="ECO:0000313" key="7">
    <source>
        <dbReference type="EMBL" id="CAA0820561.1"/>
    </source>
</evidence>
<evidence type="ECO:0000256" key="3">
    <source>
        <dbReference type="ARBA" id="ARBA00005784"/>
    </source>
</evidence>
<gene>
    <name evidence="7" type="ORF">SHERM_18563</name>
</gene>
<dbReference type="EMBL" id="CACSLK010020742">
    <property type="protein sequence ID" value="CAA0820561.1"/>
    <property type="molecule type" value="Genomic_DNA"/>
</dbReference>
<dbReference type="GO" id="GO:0052793">
    <property type="term" value="F:pectin acetylesterase activity"/>
    <property type="evidence" value="ECO:0007669"/>
    <property type="project" value="TreeGrafter"/>
</dbReference>
<comment type="subcellular location">
    <subcellularLocation>
        <location evidence="2 6">Secreted</location>
        <location evidence="2 6">Cell wall</location>
    </subcellularLocation>
</comment>
<evidence type="ECO:0000256" key="2">
    <source>
        <dbReference type="ARBA" id="ARBA00004191"/>
    </source>
</evidence>
<sequence>MLIQCLADEIGAQGHNERWWVRWSTVDDTEVNVTILESATAIGAVCLDGSPPSYAMDQGSGSGSSSWVIFIEGGAWCSVIADCATRAGTFQGSSLYRDKFRFTGILDVNSAVNPDFYNWNRVALLYCDGSSFFGDVEYVDPQNKLYFRGSRIFKAIIQELVAKGMNFADNIILSGGSAGGLATILNCDTLRLLVPDARKIKCVSDSGFFLQAPNLPGATQRETYFEHIVQLHGLEDFLPQSCRSSMNPGLCLFPENIVEDIQTPLFLIESSFDAFQVQSQYTPYVGGGGREWYNCVTVSLSLCNSTQLEKMQEFHTTFIQTLQNSVHSHSRGMFVHNCYRHDHILANDGWKFSDILENKTIADAMRE</sequence>
<dbReference type="EC" id="3.1.1.-" evidence="6"/>
<dbReference type="Proteomes" id="UP001153555">
    <property type="component" value="Unassembled WGS sequence"/>
</dbReference>